<dbReference type="SMART" id="SM00267">
    <property type="entry name" value="GGDEF"/>
    <property type="match status" value="1"/>
</dbReference>
<name>A0A9J6ZZQ8_9GAMM</name>
<dbReference type="PROSITE" id="PS50887">
    <property type="entry name" value="GGDEF"/>
    <property type="match status" value="1"/>
</dbReference>
<dbReference type="SUPFAM" id="SSF55073">
    <property type="entry name" value="Nucleotide cyclase"/>
    <property type="match status" value="1"/>
</dbReference>
<dbReference type="InterPro" id="IPR050469">
    <property type="entry name" value="Diguanylate_Cyclase"/>
</dbReference>
<dbReference type="InterPro" id="IPR000160">
    <property type="entry name" value="GGDEF_dom"/>
</dbReference>
<keyword evidence="4" id="KW-0472">Membrane</keyword>
<feature type="transmembrane region" description="Helical" evidence="4">
    <location>
        <begin position="174"/>
        <end position="191"/>
    </location>
</feature>
<feature type="transmembrane region" description="Helical" evidence="4">
    <location>
        <begin position="131"/>
        <end position="154"/>
    </location>
</feature>
<gene>
    <name evidence="6" type="ORF">L0Y14_03685</name>
</gene>
<feature type="transmembrane region" description="Helical" evidence="4">
    <location>
        <begin position="28"/>
        <end position="45"/>
    </location>
</feature>
<dbReference type="Pfam" id="PF00990">
    <property type="entry name" value="GGDEF"/>
    <property type="match status" value="1"/>
</dbReference>
<dbReference type="FunFam" id="3.30.70.270:FF:000001">
    <property type="entry name" value="Diguanylate cyclase domain protein"/>
    <property type="match status" value="1"/>
</dbReference>
<dbReference type="AlphaFoldDB" id="A0A9J6ZZQ8"/>
<evidence type="ECO:0000256" key="2">
    <source>
        <dbReference type="ARBA" id="ARBA00012528"/>
    </source>
</evidence>
<feature type="domain" description="GGDEF" evidence="5">
    <location>
        <begin position="270"/>
        <end position="397"/>
    </location>
</feature>
<dbReference type="EMBL" id="CP090569">
    <property type="protein sequence ID" value="USF88350.1"/>
    <property type="molecule type" value="Genomic_DNA"/>
</dbReference>
<dbReference type="InterPro" id="IPR043128">
    <property type="entry name" value="Rev_trsase/Diguanyl_cyclase"/>
</dbReference>
<dbReference type="Gene3D" id="3.30.70.270">
    <property type="match status" value="1"/>
</dbReference>
<accession>A0A9J6ZZQ8</accession>
<comment type="catalytic activity">
    <reaction evidence="3">
        <text>2 GTP = 3',3'-c-di-GMP + 2 diphosphate</text>
        <dbReference type="Rhea" id="RHEA:24898"/>
        <dbReference type="ChEBI" id="CHEBI:33019"/>
        <dbReference type="ChEBI" id="CHEBI:37565"/>
        <dbReference type="ChEBI" id="CHEBI:58805"/>
        <dbReference type="EC" id="2.7.7.65"/>
    </reaction>
</comment>
<evidence type="ECO:0000256" key="3">
    <source>
        <dbReference type="ARBA" id="ARBA00034247"/>
    </source>
</evidence>
<organism evidence="6 7">
    <name type="scientific">Candidatus Endoriftia persephonae</name>
    <dbReference type="NCBI Taxonomy" id="393765"/>
    <lineage>
        <taxon>Bacteria</taxon>
        <taxon>Pseudomonadati</taxon>
        <taxon>Pseudomonadota</taxon>
        <taxon>Gammaproteobacteria</taxon>
        <taxon>Chromatiales</taxon>
        <taxon>Sedimenticolaceae</taxon>
        <taxon>Candidatus Endoriftia</taxon>
    </lineage>
</organism>
<evidence type="ECO:0000259" key="5">
    <source>
        <dbReference type="PROSITE" id="PS50887"/>
    </source>
</evidence>
<keyword evidence="4" id="KW-1133">Transmembrane helix</keyword>
<dbReference type="KEGG" id="eps:L0Y14_03685"/>
<sequence>MSSMESQHRAPIPFEQEEHKSELYINRVRLWLTLLYIGAAVGIRQEIPAHSFQMILFGSLINLLYAGVVHLQLQKGPMVWWLRYVSISTDILLLSLIIFAFGGYRTLKTEAFLLYFIWVGLSTLRFSPRLTLVSGAFAVAAYSFVTLVTISSGGVQLGSITEAFTSDSVSGSNSLLRIAFLAFFVLLASYISKRYRSIVERAIVSGLEEERSLRLIYTLDRLRATQKELAQRNRELAHLSEVDALTQLYNRRKIDLILQQMALQSRKSNTALCVILLDIDHFKSVNDQHGHQMGDKVIRAVASQLRNGLRGNDEVGRWGGEEFLIICPETNKHDGMALSERLRQRIEAHEFPTGEPLTCSFGVTCLLSDDNSDSLMKRVDDALYQAKENGRNQVAFI</sequence>
<evidence type="ECO:0000313" key="6">
    <source>
        <dbReference type="EMBL" id="USF88350.1"/>
    </source>
</evidence>
<dbReference type="CDD" id="cd01949">
    <property type="entry name" value="GGDEF"/>
    <property type="match status" value="1"/>
</dbReference>
<dbReference type="GO" id="GO:1902201">
    <property type="term" value="P:negative regulation of bacterial-type flagellum-dependent cell motility"/>
    <property type="evidence" value="ECO:0007669"/>
    <property type="project" value="TreeGrafter"/>
</dbReference>
<keyword evidence="4" id="KW-0812">Transmembrane</keyword>
<dbReference type="GO" id="GO:0005886">
    <property type="term" value="C:plasma membrane"/>
    <property type="evidence" value="ECO:0007669"/>
    <property type="project" value="TreeGrafter"/>
</dbReference>
<reference evidence="6" key="1">
    <citation type="journal article" date="2022" name="Mol. Ecol. Resour.">
        <title>The complete and closed genome of the facultative generalist Candidatus Endoriftia persephone from deep-sea hydrothermal vents.</title>
        <authorList>
            <person name="de Oliveira A.L."/>
            <person name="Srivastava A."/>
            <person name="Espada-Hinojosa S."/>
            <person name="Bright M."/>
        </authorList>
    </citation>
    <scope>NUCLEOTIDE SEQUENCE</scope>
    <source>
        <strain evidence="6">Tica-EPR-9o50.N</strain>
    </source>
</reference>
<dbReference type="RefSeq" id="WP_006475341.1">
    <property type="nucleotide sequence ID" value="NZ_CP090569.1"/>
</dbReference>
<dbReference type="NCBIfam" id="TIGR00254">
    <property type="entry name" value="GGDEF"/>
    <property type="match status" value="1"/>
</dbReference>
<evidence type="ECO:0000256" key="4">
    <source>
        <dbReference type="SAM" id="Phobius"/>
    </source>
</evidence>
<dbReference type="PANTHER" id="PTHR45138:SF9">
    <property type="entry name" value="DIGUANYLATE CYCLASE DGCM-RELATED"/>
    <property type="match status" value="1"/>
</dbReference>
<comment type="cofactor">
    <cofactor evidence="1">
        <name>Mg(2+)</name>
        <dbReference type="ChEBI" id="CHEBI:18420"/>
    </cofactor>
</comment>
<feature type="transmembrane region" description="Helical" evidence="4">
    <location>
        <begin position="107"/>
        <end position="124"/>
    </location>
</feature>
<dbReference type="EC" id="2.7.7.65" evidence="2"/>
<evidence type="ECO:0000313" key="7">
    <source>
        <dbReference type="Proteomes" id="UP001056649"/>
    </source>
</evidence>
<evidence type="ECO:0000256" key="1">
    <source>
        <dbReference type="ARBA" id="ARBA00001946"/>
    </source>
</evidence>
<dbReference type="InterPro" id="IPR029787">
    <property type="entry name" value="Nucleotide_cyclase"/>
</dbReference>
<dbReference type="GO" id="GO:0043709">
    <property type="term" value="P:cell adhesion involved in single-species biofilm formation"/>
    <property type="evidence" value="ECO:0007669"/>
    <property type="project" value="TreeGrafter"/>
</dbReference>
<proteinExistence type="predicted"/>
<dbReference type="Proteomes" id="UP001056649">
    <property type="component" value="Chromosome"/>
</dbReference>
<protein>
    <recommendedName>
        <fullName evidence="2">diguanylate cyclase</fullName>
        <ecNumber evidence="2">2.7.7.65</ecNumber>
    </recommendedName>
</protein>
<keyword evidence="7" id="KW-1185">Reference proteome</keyword>
<feature type="transmembrane region" description="Helical" evidence="4">
    <location>
        <begin position="51"/>
        <end position="69"/>
    </location>
</feature>
<dbReference type="PANTHER" id="PTHR45138">
    <property type="entry name" value="REGULATORY COMPONENTS OF SENSORY TRANSDUCTION SYSTEM"/>
    <property type="match status" value="1"/>
</dbReference>
<feature type="transmembrane region" description="Helical" evidence="4">
    <location>
        <begin position="81"/>
        <end position="101"/>
    </location>
</feature>
<dbReference type="GO" id="GO:0052621">
    <property type="term" value="F:diguanylate cyclase activity"/>
    <property type="evidence" value="ECO:0007669"/>
    <property type="project" value="UniProtKB-EC"/>
</dbReference>